<evidence type="ECO:0000256" key="6">
    <source>
        <dbReference type="ARBA" id="ARBA00023054"/>
    </source>
</evidence>
<evidence type="ECO:0000256" key="2">
    <source>
        <dbReference type="ARBA" id="ARBA00010074"/>
    </source>
</evidence>
<dbReference type="Pfam" id="PF05164">
    <property type="entry name" value="ZapA"/>
    <property type="match status" value="1"/>
</dbReference>
<dbReference type="PANTHER" id="PTHR34981">
    <property type="entry name" value="CELL DIVISION PROTEIN ZAPA"/>
    <property type="match status" value="1"/>
</dbReference>
<feature type="coiled-coil region" evidence="12">
    <location>
        <begin position="24"/>
        <end position="51"/>
    </location>
</feature>
<dbReference type="GO" id="GO:0030428">
    <property type="term" value="C:cell septum"/>
    <property type="evidence" value="ECO:0007669"/>
    <property type="project" value="TreeGrafter"/>
</dbReference>
<dbReference type="Proteomes" id="UP000506160">
    <property type="component" value="Unassembled WGS sequence"/>
</dbReference>
<dbReference type="PANTHER" id="PTHR34981:SF1">
    <property type="entry name" value="CELL DIVISION PROTEIN ZAPA"/>
    <property type="match status" value="1"/>
</dbReference>
<comment type="caution">
    <text evidence="13">The sequence shown here is derived from an EMBL/GenBank/DDBJ whole genome shotgun (WGS) entry which is preliminary data.</text>
</comment>
<keyword evidence="7" id="KW-0717">Septation</keyword>
<keyword evidence="4" id="KW-0963">Cytoplasm</keyword>
<accession>A0AB94ICJ4</accession>
<evidence type="ECO:0000256" key="12">
    <source>
        <dbReference type="SAM" id="Coils"/>
    </source>
</evidence>
<gene>
    <name evidence="13" type="primary">zapA</name>
    <name evidence="13" type="ORF">O970_05135</name>
</gene>
<protein>
    <recommendedName>
        <fullName evidence="3">Cell division protein ZapA</fullName>
    </recommendedName>
    <alternativeName>
        <fullName evidence="11">Z ring-associated protein ZapA</fullName>
    </alternativeName>
</protein>
<dbReference type="InterPro" id="IPR007838">
    <property type="entry name" value="Cell_div_ZapA-like"/>
</dbReference>
<comment type="function">
    <text evidence="9">Activator of cell division through the inhibition of FtsZ GTPase activity, therefore promoting FtsZ assembly into bundles of protofilaments necessary for the formation of the division Z ring. It is recruited early at mid-cell but it is not essential for cell division.</text>
</comment>
<evidence type="ECO:0000256" key="10">
    <source>
        <dbReference type="ARBA" id="ARBA00026068"/>
    </source>
</evidence>
<dbReference type="GO" id="GO:0032153">
    <property type="term" value="C:cell division site"/>
    <property type="evidence" value="ECO:0007669"/>
    <property type="project" value="TreeGrafter"/>
</dbReference>
<dbReference type="AlphaFoldDB" id="A0AB94ICJ4"/>
<keyword evidence="14" id="KW-1185">Reference proteome</keyword>
<dbReference type="InterPro" id="IPR036192">
    <property type="entry name" value="Cell_div_ZapA-like_sf"/>
</dbReference>
<evidence type="ECO:0000256" key="3">
    <source>
        <dbReference type="ARBA" id="ARBA00015195"/>
    </source>
</evidence>
<keyword evidence="8" id="KW-0131">Cell cycle</keyword>
<dbReference type="GO" id="GO:0000921">
    <property type="term" value="P:septin ring assembly"/>
    <property type="evidence" value="ECO:0007669"/>
    <property type="project" value="TreeGrafter"/>
</dbReference>
<keyword evidence="5 13" id="KW-0132">Cell division</keyword>
<dbReference type="GO" id="GO:0000917">
    <property type="term" value="P:division septum assembly"/>
    <property type="evidence" value="ECO:0007669"/>
    <property type="project" value="UniProtKB-KW"/>
</dbReference>
<evidence type="ECO:0000256" key="11">
    <source>
        <dbReference type="ARBA" id="ARBA00033158"/>
    </source>
</evidence>
<proteinExistence type="inferred from homology"/>
<comment type="similarity">
    <text evidence="2">Belongs to the ZapA family. Type 1 subfamily.</text>
</comment>
<evidence type="ECO:0000256" key="8">
    <source>
        <dbReference type="ARBA" id="ARBA00023306"/>
    </source>
</evidence>
<dbReference type="GO" id="GO:0005829">
    <property type="term" value="C:cytosol"/>
    <property type="evidence" value="ECO:0007669"/>
    <property type="project" value="TreeGrafter"/>
</dbReference>
<evidence type="ECO:0000256" key="1">
    <source>
        <dbReference type="ARBA" id="ARBA00004496"/>
    </source>
</evidence>
<evidence type="ECO:0000256" key="9">
    <source>
        <dbReference type="ARBA" id="ARBA00024910"/>
    </source>
</evidence>
<dbReference type="GO" id="GO:0043093">
    <property type="term" value="P:FtsZ-dependent cytokinesis"/>
    <property type="evidence" value="ECO:0007669"/>
    <property type="project" value="TreeGrafter"/>
</dbReference>
<dbReference type="InterPro" id="IPR042233">
    <property type="entry name" value="Cell_div_ZapA_N"/>
</dbReference>
<evidence type="ECO:0000256" key="4">
    <source>
        <dbReference type="ARBA" id="ARBA00022490"/>
    </source>
</evidence>
<evidence type="ECO:0000256" key="5">
    <source>
        <dbReference type="ARBA" id="ARBA00022618"/>
    </source>
</evidence>
<dbReference type="RefSeq" id="WP_024496072.1">
    <property type="nucleotide sequence ID" value="NZ_AWGA01000054.1"/>
</dbReference>
<evidence type="ECO:0000256" key="7">
    <source>
        <dbReference type="ARBA" id="ARBA00023210"/>
    </source>
</evidence>
<organism evidence="13 14">
    <name type="scientific">Candidatus Schmidhempelia bombi str. Bimp</name>
    <dbReference type="NCBI Taxonomy" id="1387197"/>
    <lineage>
        <taxon>Bacteria</taxon>
        <taxon>Pseudomonadati</taxon>
        <taxon>Pseudomonadota</taxon>
        <taxon>Gammaproteobacteria</taxon>
        <taxon>Orbales</taxon>
        <taxon>Orbaceae</taxon>
        <taxon>Candidatus Schmidhempelia</taxon>
    </lineage>
</organism>
<dbReference type="EMBL" id="AWGA01000054">
    <property type="protein sequence ID" value="TEA27137.1"/>
    <property type="molecule type" value="Genomic_DNA"/>
</dbReference>
<evidence type="ECO:0000313" key="14">
    <source>
        <dbReference type="Proteomes" id="UP000506160"/>
    </source>
</evidence>
<evidence type="ECO:0000313" key="13">
    <source>
        <dbReference type="EMBL" id="TEA27137.1"/>
    </source>
</evidence>
<dbReference type="Gene3D" id="3.30.160.880">
    <property type="entry name" value="Cell division protein ZapA protomer, N-terminal domain"/>
    <property type="match status" value="1"/>
</dbReference>
<comment type="subcellular location">
    <subcellularLocation>
        <location evidence="1">Cytoplasm</location>
    </subcellularLocation>
</comment>
<keyword evidence="6 12" id="KW-0175">Coiled coil</keyword>
<reference evidence="13 14" key="1">
    <citation type="journal article" date="2014" name="Appl. Environ. Microbiol.">
        <title>Genomic features of a bumble bee symbiont reflect its host environment.</title>
        <authorList>
            <person name="Martinson V.G."/>
            <person name="Magoc T."/>
            <person name="Koch H."/>
            <person name="Salzberg S.L."/>
            <person name="Moran N.A."/>
        </authorList>
    </citation>
    <scope>NUCLEOTIDE SEQUENCE [LARGE SCALE GENOMIC DNA]</scope>
    <source>
        <strain evidence="13 14">Bimp</strain>
    </source>
</reference>
<name>A0AB94ICJ4_9GAMM</name>
<comment type="subunit">
    <text evidence="10">Homodimer. Interacts with FtsZ.</text>
</comment>
<dbReference type="Gene3D" id="1.20.5.50">
    <property type="match status" value="1"/>
</dbReference>
<dbReference type="SUPFAM" id="SSF102829">
    <property type="entry name" value="Cell division protein ZapA-like"/>
    <property type="match status" value="1"/>
</dbReference>
<sequence>MALNVVEIQIFGRNLKLSCPEEEVPTLRQVAQDLEQRLNELRDKTQVLSSDQIIITTALNISYELAKERAKENEIQHFYSQKLFELKNVLDSALINSNQRTKTQK</sequence>